<feature type="repeat" description="PPR" evidence="3">
    <location>
        <begin position="366"/>
        <end position="400"/>
    </location>
</feature>
<feature type="repeat" description="PPR" evidence="3">
    <location>
        <begin position="296"/>
        <end position="330"/>
    </location>
</feature>
<accession>A0A7I8KE76</accession>
<dbReference type="InterPro" id="IPR044179">
    <property type="entry name" value="PPR5-like"/>
</dbReference>
<organism evidence="5 6">
    <name type="scientific">Spirodela intermedia</name>
    <name type="common">Intermediate duckweed</name>
    <dbReference type="NCBI Taxonomy" id="51605"/>
    <lineage>
        <taxon>Eukaryota</taxon>
        <taxon>Viridiplantae</taxon>
        <taxon>Streptophyta</taxon>
        <taxon>Embryophyta</taxon>
        <taxon>Tracheophyta</taxon>
        <taxon>Spermatophyta</taxon>
        <taxon>Magnoliopsida</taxon>
        <taxon>Liliopsida</taxon>
        <taxon>Araceae</taxon>
        <taxon>Lemnoideae</taxon>
        <taxon>Spirodela</taxon>
    </lineage>
</organism>
<dbReference type="AlphaFoldDB" id="A0A7I8KE76"/>
<feature type="repeat" description="PPR" evidence="3">
    <location>
        <begin position="331"/>
        <end position="365"/>
    </location>
</feature>
<evidence type="ECO:0000313" key="6">
    <source>
        <dbReference type="Proteomes" id="UP000663760"/>
    </source>
</evidence>
<dbReference type="PROSITE" id="PS51375">
    <property type="entry name" value="PPR"/>
    <property type="match status" value="8"/>
</dbReference>
<dbReference type="GO" id="GO:0003729">
    <property type="term" value="F:mRNA binding"/>
    <property type="evidence" value="ECO:0007669"/>
    <property type="project" value="InterPro"/>
</dbReference>
<dbReference type="Pfam" id="PF01535">
    <property type="entry name" value="PPR"/>
    <property type="match status" value="1"/>
</dbReference>
<feature type="compositionally biased region" description="Basic and acidic residues" evidence="4">
    <location>
        <begin position="508"/>
        <end position="520"/>
    </location>
</feature>
<dbReference type="Gene3D" id="1.25.40.10">
    <property type="entry name" value="Tetratricopeptide repeat domain"/>
    <property type="match status" value="3"/>
</dbReference>
<protein>
    <submittedName>
        <fullName evidence="5">Uncharacterized protein</fullName>
    </submittedName>
</protein>
<dbReference type="Proteomes" id="UP000663760">
    <property type="component" value="Chromosome 5"/>
</dbReference>
<dbReference type="PANTHER" id="PTHR47874:SF5">
    <property type="entry name" value="PENTATRICOPEPTIDE REPEAT-CONTAINING PROTEIN PPR5 HOMOLOG, CHLOROPLASTIC"/>
    <property type="match status" value="1"/>
</dbReference>
<feature type="repeat" description="PPR" evidence="3">
    <location>
        <begin position="436"/>
        <end position="470"/>
    </location>
</feature>
<feature type="repeat" description="PPR" evidence="3">
    <location>
        <begin position="149"/>
        <end position="183"/>
    </location>
</feature>
<dbReference type="NCBIfam" id="TIGR00756">
    <property type="entry name" value="PPR"/>
    <property type="match status" value="6"/>
</dbReference>
<dbReference type="InterPro" id="IPR011990">
    <property type="entry name" value="TPR-like_helical_dom_sf"/>
</dbReference>
<name>A0A7I8KE76_SPIIN</name>
<evidence type="ECO:0000256" key="4">
    <source>
        <dbReference type="SAM" id="MobiDB-lite"/>
    </source>
</evidence>
<dbReference type="EMBL" id="LR746268">
    <property type="protein sequence ID" value="CAA7396070.1"/>
    <property type="molecule type" value="Genomic_DNA"/>
</dbReference>
<feature type="repeat" description="PPR" evidence="3">
    <location>
        <begin position="224"/>
        <end position="258"/>
    </location>
</feature>
<dbReference type="OrthoDB" id="185373at2759"/>
<dbReference type="PANTHER" id="PTHR47874">
    <property type="entry name" value="EXPRESSED PROTEIN"/>
    <property type="match status" value="1"/>
</dbReference>
<evidence type="ECO:0000256" key="1">
    <source>
        <dbReference type="ARBA" id="ARBA00007626"/>
    </source>
</evidence>
<feature type="region of interest" description="Disordered" evidence="4">
    <location>
        <begin position="482"/>
        <end position="520"/>
    </location>
</feature>
<feature type="repeat" description="PPR" evidence="3">
    <location>
        <begin position="261"/>
        <end position="295"/>
    </location>
</feature>
<dbReference type="Pfam" id="PF13041">
    <property type="entry name" value="PPR_2"/>
    <property type="match status" value="4"/>
</dbReference>
<keyword evidence="6" id="KW-1185">Reference proteome</keyword>
<evidence type="ECO:0000313" key="5">
    <source>
        <dbReference type="EMBL" id="CAA7396070.1"/>
    </source>
</evidence>
<evidence type="ECO:0000256" key="2">
    <source>
        <dbReference type="ARBA" id="ARBA00022737"/>
    </source>
</evidence>
<evidence type="ECO:0000256" key="3">
    <source>
        <dbReference type="PROSITE-ProRule" id="PRU00708"/>
    </source>
</evidence>
<keyword evidence="2" id="KW-0677">Repeat</keyword>
<dbReference type="InterPro" id="IPR002885">
    <property type="entry name" value="PPR_rpt"/>
</dbReference>
<comment type="similarity">
    <text evidence="1">Belongs to the PPR family. P subfamily.</text>
</comment>
<proteinExistence type="inferred from homology"/>
<feature type="repeat" description="PPR" evidence="3">
    <location>
        <begin position="401"/>
        <end position="435"/>
    </location>
</feature>
<reference evidence="5" key="1">
    <citation type="submission" date="2020-02" db="EMBL/GenBank/DDBJ databases">
        <authorList>
            <person name="Scholz U."/>
            <person name="Mascher M."/>
            <person name="Fiebig A."/>
        </authorList>
    </citation>
    <scope>NUCLEOTIDE SEQUENCE</scope>
</reference>
<sequence length="520" mass="57685">MIPPPSISLALRLPAVSPFTSSPPPKFPSSSSSSSCLFGLSLRTGHGPPGRRLDKPGVAVTCVSSGPARKGPGRRSDGGLSEAQELVRSLLRKTSEGKQPLVPTLNRFVSVLRTEHCFLMFEELGKKDRWLQCLEVFRWMQKQRWYVADNGIYSKLISVMGKRGQTRTAMWLFSEMRNSGCRPDTSVYNALIAAHLRQRDRAKALAKAWGYFEKMKAMERCQPNVVTYNILLRAYAQAGDTQRVEALFRELDEGGGAVAADGYTFNGVMDAYGKSGMLREMEAVLRRMKSSRCRPDAITFNLLIDAYGKNQAFDKMEQVFRSLLRSKERPTLPTFNSMILNYGRARQREKAEEIFTKMGELGYKPSAVTYESLIAAYGFCDSVARARQLFDEILESGASIEVSTLNAMLDAYCTNGLPGEADQLLDHAARRGLLPNASTYKLLYRAFARASRKDLILKLLRIMDQAGVVPNKNFFLEALGDFSSSPSSPSPLPPHPGGTRLVASTAADRGDESPSRVRED</sequence>
<gene>
    <name evidence="5" type="ORF">SI8410_05006733</name>
</gene>